<dbReference type="PRINTS" id="PR00633">
    <property type="entry name" value="RCCNDNSATION"/>
</dbReference>
<reference evidence="3 4" key="1">
    <citation type="journal article" date="2016" name="Proc. Natl. Acad. Sci. U.S.A.">
        <title>Comparative genomics of biotechnologically important yeasts.</title>
        <authorList>
            <person name="Riley R."/>
            <person name="Haridas S."/>
            <person name="Wolfe K.H."/>
            <person name="Lopes M.R."/>
            <person name="Hittinger C.T."/>
            <person name="Goeker M."/>
            <person name="Salamov A.A."/>
            <person name="Wisecaver J.H."/>
            <person name="Long T.M."/>
            <person name="Calvey C.H."/>
            <person name="Aerts A.L."/>
            <person name="Barry K.W."/>
            <person name="Choi C."/>
            <person name="Clum A."/>
            <person name="Coughlan A.Y."/>
            <person name="Deshpande S."/>
            <person name="Douglass A.P."/>
            <person name="Hanson S.J."/>
            <person name="Klenk H.-P."/>
            <person name="LaButti K.M."/>
            <person name="Lapidus A."/>
            <person name="Lindquist E.A."/>
            <person name="Lipzen A.M."/>
            <person name="Meier-Kolthoff J.P."/>
            <person name="Ohm R.A."/>
            <person name="Otillar R.P."/>
            <person name="Pangilinan J.L."/>
            <person name="Peng Y."/>
            <person name="Rokas A."/>
            <person name="Rosa C.A."/>
            <person name="Scheuner C."/>
            <person name="Sibirny A.A."/>
            <person name="Slot J.C."/>
            <person name="Stielow J.B."/>
            <person name="Sun H."/>
            <person name="Kurtzman C.P."/>
            <person name="Blackwell M."/>
            <person name="Grigoriev I.V."/>
            <person name="Jeffries T.W."/>
        </authorList>
    </citation>
    <scope>NUCLEOTIDE SEQUENCE [LARGE SCALE GENOMIC DNA]</scope>
    <source>
        <strain evidence="4">ATCC 58044 / CBS 1984 / NCYC 433 / NRRL Y-366-8</strain>
    </source>
</reference>
<proteinExistence type="predicted"/>
<keyword evidence="1" id="KW-0677">Repeat</keyword>
<dbReference type="SUPFAM" id="SSF50985">
    <property type="entry name" value="RCC1/BLIP-II"/>
    <property type="match status" value="1"/>
</dbReference>
<sequence>MFYVYSCGSNGRFQLGDGSDEDLNQLKRVFESKLRPVKVVCGGNHTLILLENGDLYAAGDDTFGQCGIDPETIGNNEQRVKVFSRVPRVDNSPWLDCSAGYEYSIFVNGNQQLFSAGFGLKGELGLGEKVGRSTKLTKIDTNFESNIIEVRSCLDHTVILLENHEVYGWGNGRSGKLGEPAQTKIWKPRLIETGSITHIEVGRDFTALGDTEGKIEILGKDKFNIASKLPQSWKLFKTMWSSLHFIDESNHIISAGNDSHGQLIPVEDVKFSHFDVGSEHGIITDGQKVKSWGWGEHGNCGINKIDSVTFNYINDLHQFPDTERIIMIKGGCATTWVVTEFLDSTKANE</sequence>
<evidence type="ECO:0000313" key="4">
    <source>
        <dbReference type="Proteomes" id="UP000094112"/>
    </source>
</evidence>
<accession>A0A1E3P379</accession>
<dbReference type="Pfam" id="PF13540">
    <property type="entry name" value="RCC1_2"/>
    <property type="match status" value="1"/>
</dbReference>
<dbReference type="STRING" id="683960.A0A1E3P379"/>
<dbReference type="PANTHER" id="PTHR22870">
    <property type="entry name" value="REGULATOR OF CHROMOSOME CONDENSATION"/>
    <property type="match status" value="1"/>
</dbReference>
<gene>
    <name evidence="3" type="ORF">WICANDRAFT_30682</name>
</gene>
<evidence type="ECO:0000256" key="1">
    <source>
        <dbReference type="ARBA" id="ARBA00022737"/>
    </source>
</evidence>
<name>A0A1E3P379_WICAA</name>
<dbReference type="Gene3D" id="2.130.10.30">
    <property type="entry name" value="Regulator of chromosome condensation 1/beta-lactamase-inhibitor protein II"/>
    <property type="match status" value="2"/>
</dbReference>
<dbReference type="OrthoDB" id="5370059at2759"/>
<feature type="repeat" description="RCC1" evidence="2">
    <location>
        <begin position="2"/>
        <end position="52"/>
    </location>
</feature>
<dbReference type="EMBL" id="KV454210">
    <property type="protein sequence ID" value="ODQ59710.1"/>
    <property type="molecule type" value="Genomic_DNA"/>
</dbReference>
<evidence type="ECO:0000256" key="2">
    <source>
        <dbReference type="PROSITE-ProRule" id="PRU00235"/>
    </source>
</evidence>
<dbReference type="PROSITE" id="PS50012">
    <property type="entry name" value="RCC1_3"/>
    <property type="match status" value="2"/>
</dbReference>
<dbReference type="Pfam" id="PF00415">
    <property type="entry name" value="RCC1"/>
    <property type="match status" value="1"/>
</dbReference>
<dbReference type="GeneID" id="30198998"/>
<dbReference type="PANTHER" id="PTHR22870:SF155">
    <property type="entry name" value="E3 UBIQUITIN-PROTEIN LIGASE HERC1-RELATED"/>
    <property type="match status" value="1"/>
</dbReference>
<evidence type="ECO:0000313" key="3">
    <source>
        <dbReference type="EMBL" id="ODQ59710.1"/>
    </source>
</evidence>
<protein>
    <submittedName>
        <fullName evidence="3">Uncharacterized protein</fullName>
    </submittedName>
</protein>
<dbReference type="RefSeq" id="XP_019038917.1">
    <property type="nucleotide sequence ID" value="XM_019181752.1"/>
</dbReference>
<keyword evidence="4" id="KW-1185">Reference proteome</keyword>
<dbReference type="InterPro" id="IPR000408">
    <property type="entry name" value="Reg_chr_condens"/>
</dbReference>
<dbReference type="InterPro" id="IPR051210">
    <property type="entry name" value="Ub_ligase/GEF_domain"/>
</dbReference>
<dbReference type="InterPro" id="IPR009091">
    <property type="entry name" value="RCC1/BLIP-II"/>
</dbReference>
<dbReference type="Proteomes" id="UP000094112">
    <property type="component" value="Unassembled WGS sequence"/>
</dbReference>
<organism evidence="3 4">
    <name type="scientific">Wickerhamomyces anomalus (strain ATCC 58044 / CBS 1984 / NCYC 433 / NRRL Y-366-8)</name>
    <name type="common">Yeast</name>
    <name type="synonym">Hansenula anomala</name>
    <dbReference type="NCBI Taxonomy" id="683960"/>
    <lineage>
        <taxon>Eukaryota</taxon>
        <taxon>Fungi</taxon>
        <taxon>Dikarya</taxon>
        <taxon>Ascomycota</taxon>
        <taxon>Saccharomycotina</taxon>
        <taxon>Saccharomycetes</taxon>
        <taxon>Phaffomycetales</taxon>
        <taxon>Wickerhamomycetaceae</taxon>
        <taxon>Wickerhamomyces</taxon>
    </lineage>
</organism>
<dbReference type="AlphaFoldDB" id="A0A1E3P379"/>
<feature type="repeat" description="RCC1" evidence="2">
    <location>
        <begin position="164"/>
        <end position="212"/>
    </location>
</feature>